<reference evidence="1" key="1">
    <citation type="journal article" date="2014" name="Front. Microbiol.">
        <title>High frequency of phylogenetically diverse reductive dehalogenase-homologous genes in deep subseafloor sedimentary metagenomes.</title>
        <authorList>
            <person name="Kawai M."/>
            <person name="Futagami T."/>
            <person name="Toyoda A."/>
            <person name="Takaki Y."/>
            <person name="Nishi S."/>
            <person name="Hori S."/>
            <person name="Arai W."/>
            <person name="Tsubouchi T."/>
            <person name="Morono Y."/>
            <person name="Uchiyama I."/>
            <person name="Ito T."/>
            <person name="Fujiyama A."/>
            <person name="Inagaki F."/>
            <person name="Takami H."/>
        </authorList>
    </citation>
    <scope>NUCLEOTIDE SEQUENCE</scope>
    <source>
        <strain evidence="1">Expedition CK06-06</strain>
    </source>
</reference>
<proteinExistence type="predicted"/>
<dbReference type="EMBL" id="BARS01011039">
    <property type="protein sequence ID" value="GAF99072.1"/>
    <property type="molecule type" value="Genomic_DNA"/>
</dbReference>
<sequence length="31" mass="3552">EPRGAEPLMVKLHEAGIRDVKYPERGDVFEL</sequence>
<organism evidence="1">
    <name type="scientific">marine sediment metagenome</name>
    <dbReference type="NCBI Taxonomy" id="412755"/>
    <lineage>
        <taxon>unclassified sequences</taxon>
        <taxon>metagenomes</taxon>
        <taxon>ecological metagenomes</taxon>
    </lineage>
</organism>
<comment type="caution">
    <text evidence="1">The sequence shown here is derived from an EMBL/GenBank/DDBJ whole genome shotgun (WGS) entry which is preliminary data.</text>
</comment>
<gene>
    <name evidence="1" type="ORF">S01H1_20232</name>
</gene>
<evidence type="ECO:0000313" key="1">
    <source>
        <dbReference type="EMBL" id="GAF99072.1"/>
    </source>
</evidence>
<dbReference type="AlphaFoldDB" id="X0UFA7"/>
<name>X0UFA7_9ZZZZ</name>
<feature type="non-terminal residue" evidence="1">
    <location>
        <position position="1"/>
    </location>
</feature>
<protein>
    <submittedName>
        <fullName evidence="1">Uncharacterized protein</fullName>
    </submittedName>
</protein>
<accession>X0UFA7</accession>